<dbReference type="Proteomes" id="UP000247702">
    <property type="component" value="Unassembled WGS sequence"/>
</dbReference>
<comment type="caution">
    <text evidence="2">The sequence shown here is derived from an EMBL/GenBank/DDBJ whole genome shotgun (WGS) entry which is preliminary data.</text>
</comment>
<dbReference type="Pfam" id="PF21056">
    <property type="entry name" value="ZSWIM1-3_RNaseH-like"/>
    <property type="match status" value="1"/>
</dbReference>
<gene>
    <name evidence="3" type="ORF">RCL2_000346900</name>
    <name evidence="2" type="ORF">RclHR1_05710009</name>
</gene>
<protein>
    <recommendedName>
        <fullName evidence="1">ZSWIM1/3 RNaseH-like domain-containing protein</fullName>
    </recommendedName>
</protein>
<sequence length="653" mass="76541">MNINPSTSTMSTTSPTLTANQKRALLFNINEPLEIPIQEFDNDWWPLVSNIWTGFSYRNHVNGNSWKSFTCRFTKHNQSSSRKEGIPLEKRRKTKTRPPELCFAKIKVSRFISEQKVRVERYNDSPDHTHSLDESEKLKRSQVVRTLVEQEALKNYRPPAIVSAVKEFATEKLGLNESVKELRRKEVTNIKSKVRGSLDTHLIGNPNRELDIQETIIFLKKQGYLVERYEVIHKPTSGFVFIHPNQINNLEQYGWLTLIDSTHKTNRYDFRLFTLHIRNTYGCWDVGAHFFVSNEDCDTVSKALKIIRKFGNRWKPRYFLADQSHVEANSIKIAFPGLKYGEQECDVIFCTVHVMRTWMSKIYDSKTRQKMIQAMHKITKVGCESIIQQAIDECPVPTIKQYIKRNFMKNTHQWALWARQHSPLLLQVTTTNPLESYHSELKKSTSLKYGLIGACYKIVALDEKKRSDSEYVSFEFRTKNISAIGIDHVILHEIHKFPFPVQQMLVNEFNAVQGRIEKGKPTPGLISLNCNCLFFRRFLLPCRHIFHEHVYGDIKLLTVDIWEKFQKMFEEAGFEIYMHRELVEIEEPKKTEAEKAAENRRLTINELMERTRDIYWRVEEKNNPEQTCMFIQELNTCLEPVLNNKINEILAVE</sequence>
<dbReference type="AlphaFoldDB" id="A0A2Z6RP00"/>
<dbReference type="EMBL" id="BEXD01003950">
    <property type="protein sequence ID" value="GBC04526.1"/>
    <property type="molecule type" value="Genomic_DNA"/>
</dbReference>
<keyword evidence="4" id="KW-1185">Reference proteome</keyword>
<evidence type="ECO:0000313" key="3">
    <source>
        <dbReference type="EMBL" id="GES76066.1"/>
    </source>
</evidence>
<dbReference type="PANTHER" id="PTHR31569">
    <property type="entry name" value="SWIM-TYPE DOMAIN-CONTAINING PROTEIN"/>
    <property type="match status" value="1"/>
</dbReference>
<evidence type="ECO:0000259" key="1">
    <source>
        <dbReference type="Pfam" id="PF21056"/>
    </source>
</evidence>
<organism evidence="2 4">
    <name type="scientific">Rhizophagus clarus</name>
    <dbReference type="NCBI Taxonomy" id="94130"/>
    <lineage>
        <taxon>Eukaryota</taxon>
        <taxon>Fungi</taxon>
        <taxon>Fungi incertae sedis</taxon>
        <taxon>Mucoromycota</taxon>
        <taxon>Glomeromycotina</taxon>
        <taxon>Glomeromycetes</taxon>
        <taxon>Glomerales</taxon>
        <taxon>Glomeraceae</taxon>
        <taxon>Rhizophagus</taxon>
    </lineage>
</organism>
<dbReference type="EMBL" id="BLAL01000018">
    <property type="protein sequence ID" value="GES76066.1"/>
    <property type="molecule type" value="Genomic_DNA"/>
</dbReference>
<evidence type="ECO:0000313" key="4">
    <source>
        <dbReference type="Proteomes" id="UP000247702"/>
    </source>
</evidence>
<name>A0A2Z6RP00_9GLOM</name>
<dbReference type="OrthoDB" id="5330842at2759"/>
<accession>A0A2Z6RP00</accession>
<dbReference type="Proteomes" id="UP000615446">
    <property type="component" value="Unassembled WGS sequence"/>
</dbReference>
<feature type="domain" description="ZSWIM1/3 RNaseH-like" evidence="1">
    <location>
        <begin position="236"/>
        <end position="337"/>
    </location>
</feature>
<reference evidence="3" key="2">
    <citation type="submission" date="2019-10" db="EMBL/GenBank/DDBJ databases">
        <title>Conservation and host-specific expression of non-tandemly repeated heterogenous ribosome RNA gene in arbuscular mycorrhizal fungi.</title>
        <authorList>
            <person name="Maeda T."/>
            <person name="Kobayashi Y."/>
            <person name="Nakagawa T."/>
            <person name="Ezawa T."/>
            <person name="Yamaguchi K."/>
            <person name="Bino T."/>
            <person name="Nishimoto Y."/>
            <person name="Shigenobu S."/>
            <person name="Kawaguchi M."/>
        </authorList>
    </citation>
    <scope>NUCLEOTIDE SEQUENCE</scope>
    <source>
        <strain evidence="3">HR1</strain>
    </source>
</reference>
<dbReference type="InterPro" id="IPR048324">
    <property type="entry name" value="ZSWIM1-3_RNaseH-like"/>
</dbReference>
<evidence type="ECO:0000313" key="2">
    <source>
        <dbReference type="EMBL" id="GBC04526.1"/>
    </source>
</evidence>
<reference evidence="2 4" key="1">
    <citation type="submission" date="2017-11" db="EMBL/GenBank/DDBJ databases">
        <title>The genome of Rhizophagus clarus HR1 reveals common genetic basis of auxotrophy among arbuscular mycorrhizal fungi.</title>
        <authorList>
            <person name="Kobayashi Y."/>
        </authorList>
    </citation>
    <scope>NUCLEOTIDE SEQUENCE [LARGE SCALE GENOMIC DNA]</scope>
    <source>
        <strain evidence="2 4">HR1</strain>
    </source>
</reference>
<dbReference type="PANTHER" id="PTHR31569:SF4">
    <property type="entry name" value="SWIM-TYPE DOMAIN-CONTAINING PROTEIN"/>
    <property type="match status" value="1"/>
</dbReference>
<proteinExistence type="predicted"/>
<dbReference type="InterPro" id="IPR052579">
    <property type="entry name" value="Zinc_finger_SWIM"/>
</dbReference>